<dbReference type="GO" id="GO:0008745">
    <property type="term" value="F:N-acetylmuramoyl-L-alanine amidase activity"/>
    <property type="evidence" value="ECO:0007669"/>
    <property type="project" value="InterPro"/>
</dbReference>
<dbReference type="InterPro" id="IPR050695">
    <property type="entry name" value="N-acetylmuramoyl_amidase_3"/>
</dbReference>
<evidence type="ECO:0000313" key="4">
    <source>
        <dbReference type="EMBL" id="HIX65961.1"/>
    </source>
</evidence>
<reference evidence="4" key="1">
    <citation type="journal article" date="2021" name="PeerJ">
        <title>Extensive microbial diversity within the chicken gut microbiome revealed by metagenomics and culture.</title>
        <authorList>
            <person name="Gilroy R."/>
            <person name="Ravi A."/>
            <person name="Getino M."/>
            <person name="Pursley I."/>
            <person name="Horton D.L."/>
            <person name="Alikhan N.F."/>
            <person name="Baker D."/>
            <person name="Gharbi K."/>
            <person name="Hall N."/>
            <person name="Watson M."/>
            <person name="Adriaenssens E.M."/>
            <person name="Foster-Nyarko E."/>
            <person name="Jarju S."/>
            <person name="Secka A."/>
            <person name="Antonio M."/>
            <person name="Oren A."/>
            <person name="Chaudhuri R.R."/>
            <person name="La Ragione R."/>
            <person name="Hildebrand F."/>
            <person name="Pallen M.J."/>
        </authorList>
    </citation>
    <scope>NUCLEOTIDE SEQUENCE</scope>
    <source>
        <strain evidence="4">CHK188-5543</strain>
    </source>
</reference>
<evidence type="ECO:0000256" key="1">
    <source>
        <dbReference type="ARBA" id="ARBA00022801"/>
    </source>
</evidence>
<keyword evidence="2" id="KW-0732">Signal</keyword>
<evidence type="ECO:0000259" key="3">
    <source>
        <dbReference type="SMART" id="SM00646"/>
    </source>
</evidence>
<dbReference type="GO" id="GO:0030288">
    <property type="term" value="C:outer membrane-bounded periplasmic space"/>
    <property type="evidence" value="ECO:0007669"/>
    <property type="project" value="TreeGrafter"/>
</dbReference>
<dbReference type="SUPFAM" id="SSF53187">
    <property type="entry name" value="Zn-dependent exopeptidases"/>
    <property type="match status" value="1"/>
</dbReference>
<dbReference type="InterPro" id="IPR002508">
    <property type="entry name" value="MurNAc-LAA_cat"/>
</dbReference>
<dbReference type="Pfam" id="PF01520">
    <property type="entry name" value="Amidase_3"/>
    <property type="match status" value="1"/>
</dbReference>
<dbReference type="PANTHER" id="PTHR30404:SF0">
    <property type="entry name" value="N-ACETYLMURAMOYL-L-ALANINE AMIDASE AMIC"/>
    <property type="match status" value="1"/>
</dbReference>
<dbReference type="CDD" id="cd02696">
    <property type="entry name" value="MurNAc-LAA"/>
    <property type="match status" value="1"/>
</dbReference>
<feature type="domain" description="MurNAc-LAA" evidence="3">
    <location>
        <begin position="492"/>
        <end position="604"/>
    </location>
</feature>
<dbReference type="SMART" id="SM00646">
    <property type="entry name" value="Ami_3"/>
    <property type="match status" value="1"/>
</dbReference>
<dbReference type="EMBL" id="DXES01000151">
    <property type="protein sequence ID" value="HIX65961.1"/>
    <property type="molecule type" value="Genomic_DNA"/>
</dbReference>
<dbReference type="GO" id="GO:0009253">
    <property type="term" value="P:peptidoglycan catabolic process"/>
    <property type="evidence" value="ECO:0007669"/>
    <property type="project" value="InterPro"/>
</dbReference>
<proteinExistence type="predicted"/>
<dbReference type="Gene3D" id="3.40.630.40">
    <property type="entry name" value="Zn-dependent exopeptidases"/>
    <property type="match status" value="1"/>
</dbReference>
<accession>A0A9D1WRY2</accession>
<feature type="chain" id="PRO_5039587083" evidence="2">
    <location>
        <begin position="30"/>
        <end position="608"/>
    </location>
</feature>
<comment type="caution">
    <text evidence="4">The sequence shown here is derived from an EMBL/GenBank/DDBJ whole genome shotgun (WGS) entry which is preliminary data.</text>
</comment>
<organism evidence="4 5">
    <name type="scientific">Candidatus Anaerotruncus excrementipullorum</name>
    <dbReference type="NCBI Taxonomy" id="2838465"/>
    <lineage>
        <taxon>Bacteria</taxon>
        <taxon>Bacillati</taxon>
        <taxon>Bacillota</taxon>
        <taxon>Clostridia</taxon>
        <taxon>Eubacteriales</taxon>
        <taxon>Oscillospiraceae</taxon>
        <taxon>Anaerotruncus</taxon>
    </lineage>
</organism>
<keyword evidence="1" id="KW-0378">Hydrolase</keyword>
<evidence type="ECO:0000313" key="5">
    <source>
        <dbReference type="Proteomes" id="UP000886800"/>
    </source>
</evidence>
<reference evidence="4" key="2">
    <citation type="submission" date="2021-04" db="EMBL/GenBank/DDBJ databases">
        <authorList>
            <person name="Gilroy R."/>
        </authorList>
    </citation>
    <scope>NUCLEOTIDE SEQUENCE</scope>
    <source>
        <strain evidence="4">CHK188-5543</strain>
    </source>
</reference>
<sequence>MKLARFFRRMGCLALTGAVCLGLGAPAAAVTYNDFDYITSHVNLRVPGSLRLTRPAGDTSTTSAYYFITGDSDPGSPLTMNGEEITTRGVLGSFGVYVPLEGGVNTFTFQNGDAAQTVTITRGSTAAATTISDVRSMAPSYDCATFSGEQISLSCTAPSGAQVVATVGGRQVPLKQAAATAYEGVPATFTGKTTAGQVSGTRNLGPVTYTMTYQGRTTSYQSAGDVYLTGKGDTLLVQVVNAATSLYQDEAWSAFIETPKQGGVDAVAEIGRNSYRLASGGWIAKESVQPLAQAVPYRLEVQGADFTVYETATGGDYGETLTLFGDAKPMFRAYMDGTGLHVKLCNTTLDQSILDTIRSQVAEQSRLFSTVTADYDSAGGGVTLHFALTGQQSLWGYDIAYGADGGVEIYAKYAPPVDLQSSQPLKNLVVVVDAGHGGTDPGAIGIPGADSAMEKDITLATAIAVQKRLASLGATAYLCRSDDSDLSMNDRMQMTRARDADLFISLHCNSVGYAQNANTAKGTEVYYYEEIAGPLASTLSAHLAGYTQRTNRGAKRSNYRVTLNTFAPSVLVEMGFLTNPAEYDSMASKQGIYQTANAIGDGVLAFFG</sequence>
<dbReference type="InterPro" id="IPR013783">
    <property type="entry name" value="Ig-like_fold"/>
</dbReference>
<gene>
    <name evidence="4" type="ORF">H9736_06900</name>
</gene>
<feature type="signal peptide" evidence="2">
    <location>
        <begin position="1"/>
        <end position="29"/>
    </location>
</feature>
<name>A0A9D1WRY2_9FIRM</name>
<protein>
    <submittedName>
        <fullName evidence="4">N-acetylmuramoyl-L-alanine amidase</fullName>
    </submittedName>
</protein>
<dbReference type="Proteomes" id="UP000886800">
    <property type="component" value="Unassembled WGS sequence"/>
</dbReference>
<dbReference type="Gene3D" id="2.60.40.10">
    <property type="entry name" value="Immunoglobulins"/>
    <property type="match status" value="1"/>
</dbReference>
<dbReference type="AlphaFoldDB" id="A0A9D1WRY2"/>
<evidence type="ECO:0000256" key="2">
    <source>
        <dbReference type="SAM" id="SignalP"/>
    </source>
</evidence>
<dbReference type="PANTHER" id="PTHR30404">
    <property type="entry name" value="N-ACETYLMURAMOYL-L-ALANINE AMIDASE"/>
    <property type="match status" value="1"/>
</dbReference>